<accession>A0ABS6MHF0</accession>
<evidence type="ECO:0008006" key="3">
    <source>
        <dbReference type="Google" id="ProtNLM"/>
    </source>
</evidence>
<dbReference type="RefSeq" id="WP_217667300.1">
    <property type="nucleotide sequence ID" value="NZ_JAHRID010000001.1"/>
</dbReference>
<evidence type="ECO:0000313" key="2">
    <source>
        <dbReference type="Proteomes" id="UP000704611"/>
    </source>
</evidence>
<keyword evidence="2" id="KW-1185">Reference proteome</keyword>
<gene>
    <name evidence="1" type="ORF">KQY15_03700</name>
</gene>
<proteinExistence type="predicted"/>
<name>A0ABS6MHF0_9GAMM</name>
<sequence length="77" mass="8658">MKNKLSDLNNHLFAQLERLSDEKLSGEALSAEIHRSNAVTTVAKEIINNGRLVLDAQRQYDSGNLHMPSPMLEVQKK</sequence>
<comment type="caution">
    <text evidence="1">The sequence shown here is derived from an EMBL/GenBank/DDBJ whole genome shotgun (WGS) entry which is preliminary data.</text>
</comment>
<protein>
    <recommendedName>
        <fullName evidence="3">Phage protein</fullName>
    </recommendedName>
</protein>
<evidence type="ECO:0000313" key="1">
    <source>
        <dbReference type="EMBL" id="MBV2128200.1"/>
    </source>
</evidence>
<dbReference type="Proteomes" id="UP000704611">
    <property type="component" value="Unassembled WGS sequence"/>
</dbReference>
<reference evidence="1 2" key="1">
    <citation type="submission" date="2021-06" db="EMBL/GenBank/DDBJ databases">
        <title>Rheinheimera indica sp. nov., isolated from deep-sea sediment.</title>
        <authorList>
            <person name="Wang Z."/>
            <person name="Zhang X.-Y."/>
        </authorList>
    </citation>
    <scope>NUCLEOTIDE SEQUENCE [LARGE SCALE GENOMIC DNA]</scope>
    <source>
        <strain evidence="1 2">SM2107</strain>
    </source>
</reference>
<organism evidence="1 2">
    <name type="scientific">Arsukibacterium indicum</name>
    <dbReference type="NCBI Taxonomy" id="2848612"/>
    <lineage>
        <taxon>Bacteria</taxon>
        <taxon>Pseudomonadati</taxon>
        <taxon>Pseudomonadota</taxon>
        <taxon>Gammaproteobacteria</taxon>
        <taxon>Chromatiales</taxon>
        <taxon>Chromatiaceae</taxon>
        <taxon>Arsukibacterium</taxon>
    </lineage>
</organism>
<dbReference type="EMBL" id="JAHRID010000001">
    <property type="protein sequence ID" value="MBV2128200.1"/>
    <property type="molecule type" value="Genomic_DNA"/>
</dbReference>